<dbReference type="AlphaFoldDB" id="A0AAN4TMV5"/>
<dbReference type="Proteomes" id="UP000248291">
    <property type="component" value="Unassembled WGS sequence"/>
</dbReference>
<dbReference type="GO" id="GO:0016301">
    <property type="term" value="F:kinase activity"/>
    <property type="evidence" value="ECO:0007669"/>
    <property type="project" value="UniProtKB-KW"/>
</dbReference>
<comment type="caution">
    <text evidence="1">The sequence shown here is derived from an EMBL/GenBank/DDBJ whole genome shotgun (WGS) entry which is preliminary data.</text>
</comment>
<keyword evidence="1" id="KW-0808">Transferase</keyword>
<reference evidence="1 2" key="1">
    <citation type="submission" date="2018-04" db="EMBL/GenBank/DDBJ databases">
        <title>Draft genome sequence of Pseudomonas syringae pv. actinidiae biovar 3 strains isolated from kiwifruit in Kagawa prefecture.</title>
        <authorList>
            <person name="Tabuchi M."/>
            <person name="Saito M."/>
            <person name="Fujiwara S."/>
            <person name="Sasa N."/>
            <person name="Akimitsu K."/>
            <person name="Gomi K."/>
            <person name="Konishi-Sugita S."/>
            <person name="Hamano K."/>
            <person name="Kataoka I."/>
        </authorList>
    </citation>
    <scope>NUCLEOTIDE SEQUENCE [LARGE SCALE GENOMIC DNA]</scope>
    <source>
        <strain evidence="1 2">MAFF212211</strain>
    </source>
</reference>
<evidence type="ECO:0000313" key="2">
    <source>
        <dbReference type="Proteomes" id="UP000248291"/>
    </source>
</evidence>
<dbReference type="EMBL" id="BGKA01000206">
    <property type="protein sequence ID" value="GBH19338.1"/>
    <property type="molecule type" value="Genomic_DNA"/>
</dbReference>
<gene>
    <name evidence="1" type="ORF">KPSA3_05347</name>
</gene>
<keyword evidence="1" id="KW-0418">Kinase</keyword>
<organism evidence="1 2">
    <name type="scientific">Pseudomonas syringae pv. actinidiae</name>
    <dbReference type="NCBI Taxonomy" id="103796"/>
    <lineage>
        <taxon>Bacteria</taxon>
        <taxon>Pseudomonadati</taxon>
        <taxon>Pseudomonadota</taxon>
        <taxon>Gammaproteobacteria</taxon>
        <taxon>Pseudomonadales</taxon>
        <taxon>Pseudomonadaceae</taxon>
        <taxon>Pseudomonas</taxon>
        <taxon>Pseudomonas syringae</taxon>
    </lineage>
</organism>
<protein>
    <submittedName>
        <fullName evidence="1">Glycerate kinase</fullName>
    </submittedName>
</protein>
<evidence type="ECO:0000313" key="1">
    <source>
        <dbReference type="EMBL" id="GBH19338.1"/>
    </source>
</evidence>
<accession>A0AAN4TMV5</accession>
<name>A0AAN4TMV5_PSESF</name>
<sequence length="304" mass="31647">MRCRHRGAGLDAVTAARHGAVDQPAGHGDAPVFGQAALVVALTVGGVEARHGQPVAFEVRLEIWQRGAHAGVGVAGVAGAEYVDHAFARDVGRFVQPGATVVMLGIGGTHARFGGVGYVGRLAAPAVVDGAHASISQCAIHRLEILRVRVWAEQEAVVLIGVTDVDLRVVRHAMHLHSIARRTHGAGDVRAVGVVVGVDRASDAERCAVDVSACGGHCVIAGRAGFWVRRIETRVQRADLDPCAGDASGVGLISLNAAQAPIALKFCRAPTGRITQLSLLDIISVGRTAEGKRQRAQCASCYGF</sequence>
<proteinExistence type="predicted"/>